<dbReference type="Pfam" id="PF02687">
    <property type="entry name" value="FtsX"/>
    <property type="match status" value="2"/>
</dbReference>
<feature type="domain" description="MacB-like periplasmic core" evidence="8">
    <location>
        <begin position="432"/>
        <end position="630"/>
    </location>
</feature>
<feature type="transmembrane region" description="Helical" evidence="6">
    <location>
        <begin position="21"/>
        <end position="43"/>
    </location>
</feature>
<feature type="transmembrane region" description="Helical" evidence="6">
    <location>
        <begin position="759"/>
        <end position="779"/>
    </location>
</feature>
<feature type="domain" description="MacB-like periplasmic core" evidence="8">
    <location>
        <begin position="20"/>
        <end position="239"/>
    </location>
</feature>
<evidence type="ECO:0000256" key="6">
    <source>
        <dbReference type="SAM" id="Phobius"/>
    </source>
</evidence>
<dbReference type="InterPro" id="IPR025857">
    <property type="entry name" value="MacB_PCD"/>
</dbReference>
<feature type="transmembrane region" description="Helical" evidence="6">
    <location>
        <begin position="676"/>
        <end position="698"/>
    </location>
</feature>
<accession>A0A1M5B8P5</accession>
<dbReference type="STRING" id="288992.SAMN04488522_1021075"/>
<keyword evidence="2" id="KW-1003">Cell membrane</keyword>
<keyword evidence="10" id="KW-1185">Reference proteome</keyword>
<keyword evidence="9" id="KW-0449">Lipoprotein</keyword>
<dbReference type="InterPro" id="IPR003838">
    <property type="entry name" value="ABC3_permease_C"/>
</dbReference>
<dbReference type="PROSITE" id="PS51257">
    <property type="entry name" value="PROKAR_LIPOPROTEIN"/>
    <property type="match status" value="1"/>
</dbReference>
<dbReference type="RefSeq" id="WP_073231338.1">
    <property type="nucleotide sequence ID" value="NZ_FQUQ01000002.1"/>
</dbReference>
<dbReference type="AlphaFoldDB" id="A0A1M5B8P5"/>
<organism evidence="9 10">
    <name type="scientific">Pedobacter caeni</name>
    <dbReference type="NCBI Taxonomy" id="288992"/>
    <lineage>
        <taxon>Bacteria</taxon>
        <taxon>Pseudomonadati</taxon>
        <taxon>Bacteroidota</taxon>
        <taxon>Sphingobacteriia</taxon>
        <taxon>Sphingobacteriales</taxon>
        <taxon>Sphingobacteriaceae</taxon>
        <taxon>Pedobacter</taxon>
    </lineage>
</organism>
<dbReference type="OrthoDB" id="1451596at2"/>
<evidence type="ECO:0000313" key="9">
    <source>
        <dbReference type="EMBL" id="SHF38800.1"/>
    </source>
</evidence>
<evidence type="ECO:0000256" key="4">
    <source>
        <dbReference type="ARBA" id="ARBA00022989"/>
    </source>
</evidence>
<feature type="transmembrane region" description="Helical" evidence="6">
    <location>
        <begin position="429"/>
        <end position="449"/>
    </location>
</feature>
<dbReference type="Pfam" id="PF12704">
    <property type="entry name" value="MacB_PCD"/>
    <property type="match status" value="2"/>
</dbReference>
<dbReference type="InterPro" id="IPR050250">
    <property type="entry name" value="Macrolide_Exporter_MacB"/>
</dbReference>
<evidence type="ECO:0000256" key="2">
    <source>
        <dbReference type="ARBA" id="ARBA00022475"/>
    </source>
</evidence>
<protein>
    <submittedName>
        <fullName evidence="9">ABC-type transport system, involved in lipoprotein release, permease component</fullName>
    </submittedName>
</protein>
<keyword evidence="5 6" id="KW-0472">Membrane</keyword>
<dbReference type="GO" id="GO:0005886">
    <property type="term" value="C:plasma membrane"/>
    <property type="evidence" value="ECO:0007669"/>
    <property type="project" value="UniProtKB-SubCell"/>
</dbReference>
<reference evidence="10" key="1">
    <citation type="submission" date="2016-11" db="EMBL/GenBank/DDBJ databases">
        <authorList>
            <person name="Varghese N."/>
            <person name="Submissions S."/>
        </authorList>
    </citation>
    <scope>NUCLEOTIDE SEQUENCE [LARGE SCALE GENOMIC DNA]</scope>
    <source>
        <strain evidence="10">DSM 16990</strain>
    </source>
</reference>
<dbReference type="Proteomes" id="UP000184287">
    <property type="component" value="Unassembled WGS sequence"/>
</dbReference>
<feature type="transmembrane region" description="Helical" evidence="6">
    <location>
        <begin position="725"/>
        <end position="747"/>
    </location>
</feature>
<keyword evidence="4 6" id="KW-1133">Transmembrane helix</keyword>
<evidence type="ECO:0000256" key="3">
    <source>
        <dbReference type="ARBA" id="ARBA00022692"/>
    </source>
</evidence>
<evidence type="ECO:0000313" key="10">
    <source>
        <dbReference type="Proteomes" id="UP000184287"/>
    </source>
</evidence>
<evidence type="ECO:0000259" key="8">
    <source>
        <dbReference type="Pfam" id="PF12704"/>
    </source>
</evidence>
<evidence type="ECO:0000256" key="1">
    <source>
        <dbReference type="ARBA" id="ARBA00004651"/>
    </source>
</evidence>
<dbReference type="PANTHER" id="PTHR30572">
    <property type="entry name" value="MEMBRANE COMPONENT OF TRANSPORTER-RELATED"/>
    <property type="match status" value="1"/>
</dbReference>
<feature type="transmembrane region" description="Helical" evidence="6">
    <location>
        <begin position="287"/>
        <end position="309"/>
    </location>
</feature>
<proteinExistence type="predicted"/>
<evidence type="ECO:0000256" key="5">
    <source>
        <dbReference type="ARBA" id="ARBA00023136"/>
    </source>
</evidence>
<comment type="subcellular location">
    <subcellularLocation>
        <location evidence="1">Cell membrane</location>
        <topology evidence="1">Multi-pass membrane protein</topology>
    </subcellularLocation>
</comment>
<feature type="transmembrane region" description="Helical" evidence="6">
    <location>
        <begin position="333"/>
        <end position="360"/>
    </location>
</feature>
<keyword evidence="3 6" id="KW-0812">Transmembrane</keyword>
<feature type="transmembrane region" description="Helical" evidence="6">
    <location>
        <begin position="380"/>
        <end position="408"/>
    </location>
</feature>
<feature type="domain" description="ABC3 transporter permease C-terminal" evidence="7">
    <location>
        <begin position="676"/>
        <end position="785"/>
    </location>
</feature>
<feature type="domain" description="ABC3 transporter permease C-terminal" evidence="7">
    <location>
        <begin position="292"/>
        <end position="408"/>
    </location>
</feature>
<gene>
    <name evidence="9" type="ORF">SAMN04488522_1021075</name>
</gene>
<sequence>MFLLNLKIAWRNLWKNKGYTLINISGLSIGIAACLLIFIFINYQLSFDKGYKNADRIYRFVTNWSYTNYDDHSKGIPLPLIPAARNELAGLEKVAGIIKKWGIIYVKDDKGLDFIKANEPVYYTEPDFFEIFDIPWLSGKPQQALSAPNTAALSESTAIRFFGSTEKAIGKSFMLGSQKSLKVTAVFKDMPANSSFPLKIVISYATFNSKKFVNWDGVNSNMECYALLKKGMNIADLTEPLAKFNQKYYPESRTLGRQSNALQPLADIHFDGKYGSFADAGISKTEIYGLGIIGLFLILTACINFINLATAQSVNRSKEVGVRKVIGGKRKELVVQFLTETFVITAVAMLIACILTEIAVPGMRSLFKDPTPLSLFGEPVIFLFMGGMILLVSFLAGFYPAMIMSGFSPVLAIKNKVTVNASGLSLRKILVVLQFTITIVLIVGTLVIMSQMKYLREKPLGFNKDAIAMVEMPTDSLSQAKYNTFRERLMQIPGIEMISFCQTPPSSDNITSTDFSYNGQKNVDFELRNAKADENYFKLFDLKLIAGKAFIKSDTTNGCVVNETFLKKMNISNPQEVIGKMLKANGFLMPVTGVVKDYNDLSLKESISPLVIYPQKGEYYQLAVKLDSKQLKSAMTKIAGLWNSTYPNYIYNANFLNDNINSYYQTEQLTGTLFKIASGVIIFISFIGLFGLISFIAAQRTREVAIRKVLGASTLELVKMLNGSFLIMVFLANLLAWPIAYLLVSHWLSAYAYRVDLSVWPFVFAFLISMTITLITVSVKSYRTAIANTIDALKYE</sequence>
<name>A0A1M5B8P5_9SPHI</name>
<dbReference type="PANTHER" id="PTHR30572:SF18">
    <property type="entry name" value="ABC-TYPE MACROLIDE FAMILY EXPORT SYSTEM PERMEASE COMPONENT 2"/>
    <property type="match status" value="1"/>
</dbReference>
<dbReference type="GO" id="GO:0022857">
    <property type="term" value="F:transmembrane transporter activity"/>
    <property type="evidence" value="ECO:0007669"/>
    <property type="project" value="TreeGrafter"/>
</dbReference>
<dbReference type="EMBL" id="FQUQ01000002">
    <property type="protein sequence ID" value="SHF38800.1"/>
    <property type="molecule type" value="Genomic_DNA"/>
</dbReference>
<evidence type="ECO:0000259" key="7">
    <source>
        <dbReference type="Pfam" id="PF02687"/>
    </source>
</evidence>